<dbReference type="EMBL" id="CYZU01000086">
    <property type="protein sequence ID" value="CUP34434.1"/>
    <property type="molecule type" value="Genomic_DNA"/>
</dbReference>
<dbReference type="PANTHER" id="PTHR31302">
    <property type="entry name" value="TRANSMEMBRANE PROTEIN WITH METALLOPHOSPHOESTERASE DOMAIN-RELATED"/>
    <property type="match status" value="1"/>
</dbReference>
<dbReference type="AlphaFoldDB" id="A0A174MDS4"/>
<keyword evidence="2" id="KW-0378">Hydrolase</keyword>
<gene>
    <name evidence="4" type="ORF">ERS852491_04912</name>
</gene>
<dbReference type="Pfam" id="PF00149">
    <property type="entry name" value="Metallophos"/>
    <property type="match status" value="1"/>
</dbReference>
<dbReference type="InterPro" id="IPR004843">
    <property type="entry name" value="Calcineurin-like_PHP"/>
</dbReference>
<dbReference type="InterPro" id="IPR051158">
    <property type="entry name" value="Metallophosphoesterase_sf"/>
</dbReference>
<reference evidence="4 5" key="1">
    <citation type="submission" date="2015-09" db="EMBL/GenBank/DDBJ databases">
        <authorList>
            <consortium name="Pathogen Informatics"/>
        </authorList>
    </citation>
    <scope>NUCLEOTIDE SEQUENCE [LARGE SCALE GENOMIC DNA]</scope>
    <source>
        <strain evidence="4 5">2789STDY5834876</strain>
    </source>
</reference>
<dbReference type="RefSeq" id="WP_055155260.1">
    <property type="nucleotide sequence ID" value="NZ_CYZU01000086.1"/>
</dbReference>
<dbReference type="GO" id="GO:0016020">
    <property type="term" value="C:membrane"/>
    <property type="evidence" value="ECO:0007669"/>
    <property type="project" value="GOC"/>
</dbReference>
<evidence type="ECO:0000313" key="4">
    <source>
        <dbReference type="EMBL" id="CUP34434.1"/>
    </source>
</evidence>
<dbReference type="GO" id="GO:0008758">
    <property type="term" value="F:UDP-2,3-diacylglucosamine hydrolase activity"/>
    <property type="evidence" value="ECO:0007669"/>
    <property type="project" value="TreeGrafter"/>
</dbReference>
<dbReference type="PANTHER" id="PTHR31302:SF31">
    <property type="entry name" value="PHOSPHODIESTERASE YAEI"/>
    <property type="match status" value="1"/>
</dbReference>
<feature type="domain" description="Calcineurin-like phosphoesterase" evidence="3">
    <location>
        <begin position="47"/>
        <end position="227"/>
    </location>
</feature>
<evidence type="ECO:0000313" key="5">
    <source>
        <dbReference type="Proteomes" id="UP000095544"/>
    </source>
</evidence>
<dbReference type="STRING" id="39482.ERS852491_04912"/>
<dbReference type="GO" id="GO:0009245">
    <property type="term" value="P:lipid A biosynthetic process"/>
    <property type="evidence" value="ECO:0007669"/>
    <property type="project" value="TreeGrafter"/>
</dbReference>
<dbReference type="Proteomes" id="UP000095544">
    <property type="component" value="Unassembled WGS sequence"/>
</dbReference>
<dbReference type="OrthoDB" id="9780884at2"/>
<evidence type="ECO:0000259" key="3">
    <source>
        <dbReference type="Pfam" id="PF00149"/>
    </source>
</evidence>
<protein>
    <submittedName>
        <fullName evidence="4">Phosphodiesterase YaeI</fullName>
    </submittedName>
</protein>
<dbReference type="InterPro" id="IPR029052">
    <property type="entry name" value="Metallo-depent_PP-like"/>
</dbReference>
<organism evidence="4 5">
    <name type="scientific">Faecalicatena contorta</name>
    <dbReference type="NCBI Taxonomy" id="39482"/>
    <lineage>
        <taxon>Bacteria</taxon>
        <taxon>Bacillati</taxon>
        <taxon>Bacillota</taxon>
        <taxon>Clostridia</taxon>
        <taxon>Lachnospirales</taxon>
        <taxon>Lachnospiraceae</taxon>
        <taxon>Faecalicatena</taxon>
    </lineage>
</organism>
<evidence type="ECO:0000256" key="2">
    <source>
        <dbReference type="ARBA" id="ARBA00022801"/>
    </source>
</evidence>
<keyword evidence="1" id="KW-0479">Metal-binding</keyword>
<evidence type="ECO:0000256" key="1">
    <source>
        <dbReference type="ARBA" id="ARBA00022723"/>
    </source>
</evidence>
<dbReference type="SUPFAM" id="SSF56300">
    <property type="entry name" value="Metallo-dependent phosphatases"/>
    <property type="match status" value="1"/>
</dbReference>
<sequence length="294" mass="33234">MWKGIIAAVILVFLLCLAEGRRELRFFKITRYTLKVPAFKKLDSEKKIILLADLHNKSYGEHNSRLLDAIRKEKPDLILIAGDMLVGKDTASYQEALDFVTRLPAICPVYYGPGNHEQRLKEYPEKYEKSVYKKFKEGLALSGVHYLENQTADIKLDRLPVRVNGLELPMLTYEKFKKHQVDAADIRQCIGRADRDKYQILLAHNPVYYPAYRKWGADLTVSGHLHGGIVRIPGLGGVITPQAALFPKYSGEMTVEGSQAIAVSKGLGTHTINLRFCNYAEVVAISLLPYRETK</sequence>
<dbReference type="Gene3D" id="3.60.21.10">
    <property type="match status" value="1"/>
</dbReference>
<dbReference type="GO" id="GO:0046872">
    <property type="term" value="F:metal ion binding"/>
    <property type="evidence" value="ECO:0007669"/>
    <property type="project" value="UniProtKB-KW"/>
</dbReference>
<name>A0A174MDS4_9FIRM</name>
<proteinExistence type="predicted"/>
<accession>A0A174MDS4</accession>